<feature type="domain" description="F-box" evidence="5">
    <location>
        <begin position="38"/>
        <end position="84"/>
    </location>
</feature>
<dbReference type="EMBL" id="MU853341">
    <property type="protein sequence ID" value="KAK4112648.1"/>
    <property type="molecule type" value="Genomic_DNA"/>
</dbReference>
<evidence type="ECO:0000256" key="1">
    <source>
        <dbReference type="ARBA" id="ARBA00022737"/>
    </source>
</evidence>
<evidence type="ECO:0000313" key="6">
    <source>
        <dbReference type="EMBL" id="KAK4112648.1"/>
    </source>
</evidence>
<evidence type="ECO:0000259" key="5">
    <source>
        <dbReference type="PROSITE" id="PS50181"/>
    </source>
</evidence>
<keyword evidence="2 3" id="KW-0040">ANK repeat</keyword>
<dbReference type="PROSITE" id="PS50181">
    <property type="entry name" value="FBOX"/>
    <property type="match status" value="1"/>
</dbReference>
<dbReference type="InterPro" id="IPR002110">
    <property type="entry name" value="Ankyrin_rpt"/>
</dbReference>
<dbReference type="Gene3D" id="1.25.40.20">
    <property type="entry name" value="Ankyrin repeat-containing domain"/>
    <property type="match status" value="4"/>
</dbReference>
<dbReference type="GeneID" id="89935672"/>
<dbReference type="Pfam" id="PF12796">
    <property type="entry name" value="Ank_2"/>
    <property type="match status" value="1"/>
</dbReference>
<feature type="compositionally biased region" description="Pro residues" evidence="4">
    <location>
        <begin position="898"/>
        <end position="908"/>
    </location>
</feature>
<organism evidence="6 7">
    <name type="scientific">Canariomyces notabilis</name>
    <dbReference type="NCBI Taxonomy" id="2074819"/>
    <lineage>
        <taxon>Eukaryota</taxon>
        <taxon>Fungi</taxon>
        <taxon>Dikarya</taxon>
        <taxon>Ascomycota</taxon>
        <taxon>Pezizomycotina</taxon>
        <taxon>Sordariomycetes</taxon>
        <taxon>Sordariomycetidae</taxon>
        <taxon>Sordariales</taxon>
        <taxon>Chaetomiaceae</taxon>
        <taxon>Canariomyces</taxon>
    </lineage>
</organism>
<dbReference type="InterPro" id="IPR001810">
    <property type="entry name" value="F-box_dom"/>
</dbReference>
<name>A0AAN6TE00_9PEZI</name>
<sequence>MASQFKTGSLRKSGAKSKARNSEAKWKSSNAKSKAAVSAPILQLPPEIVHLLVELLDPQDQLALNRANRWFYSIINPVIYTHNVRHGNSTCLYWGAENGLLGTLQHALAAGADLNALGPLSYKSAHRDTASEPAIEIVTVEPTEDDANPGTRSRAPFCAPLHLAAKKGHRDVVKWLLDNGADIDAPSYRVCGCQPLKAGRQHSRRLSEWPRWRALHTAMCHQERSVAELLIFRGASLELDLTPGHNHTALHSAAAHGLVPIIKLLAINDVNLDVNQRDAWDNTALHYVGELWRPRDSAEIRDTITKLLALGADLEAHNENGHTPLLNACYRGNFAVAHRLVSIGANPDPHQSIPNFRDCRPLYYCMLPRADFFDVDDTRVKHDEFEGNRVTLIKALVDAGAAVNARFDKRGYRNVTPLMLACELAEARVVAALVQCGAEINAQDRNGRTPLSYACRERPVHPRDMAEMATILLRRGARMDLEEDPESCPLDCAIKRSRWHNDDVLRAMLKASGRVNLTRDKLERAMERCASSGNHRALKLLLGFARRVYTVTNFMLKDYIDRVINQQDPWNQTETFRVVMEFGSHVYTNEMLLYKTITQGNRELSLETLKRGVSVSESRFQGGQTFLHLACQWGSLDVVQALLERGADVNVFDNELRTPLSIVVPNPLAHDVAVALMLEVADPFLVPPDDLLQQLYGDEDEDEWRYVKRRYLTAFDLAIIGNRDTLVREILARYALPEIPRGSRFSYVHRAAQNPDHIILKMLLDKGADPRGGEDCPNPPAVSLIRRVWDQPKMPDAGVVLLKTAKILLDKYRDASELPWELFEEIALYKTEDFDKKKLQHTVQTELGILRRPKDVDGGRFAAVGITRPGFCVEWRTTSHKLLPAGPCPPPPGCPVLPAGPPPLPPDAPVLSNTMGTPRGGR</sequence>
<dbReference type="PROSITE" id="PS50088">
    <property type="entry name" value="ANK_REPEAT"/>
    <property type="match status" value="6"/>
</dbReference>
<dbReference type="PANTHER" id="PTHR24198">
    <property type="entry name" value="ANKYRIN REPEAT AND PROTEIN KINASE DOMAIN-CONTAINING PROTEIN"/>
    <property type="match status" value="1"/>
</dbReference>
<comment type="caution">
    <text evidence="6">The sequence shown here is derived from an EMBL/GenBank/DDBJ whole genome shotgun (WGS) entry which is preliminary data.</text>
</comment>
<keyword evidence="1" id="KW-0677">Repeat</keyword>
<dbReference type="Pfam" id="PF00023">
    <property type="entry name" value="Ank"/>
    <property type="match status" value="3"/>
</dbReference>
<feature type="repeat" description="ANK" evidence="3">
    <location>
        <begin position="446"/>
        <end position="484"/>
    </location>
</feature>
<proteinExistence type="predicted"/>
<feature type="repeat" description="ANK" evidence="3">
    <location>
        <begin position="245"/>
        <end position="277"/>
    </location>
</feature>
<reference evidence="6" key="1">
    <citation type="journal article" date="2023" name="Mol. Phylogenet. Evol.">
        <title>Genome-scale phylogeny and comparative genomics of the fungal order Sordariales.</title>
        <authorList>
            <person name="Hensen N."/>
            <person name="Bonometti L."/>
            <person name="Westerberg I."/>
            <person name="Brannstrom I.O."/>
            <person name="Guillou S."/>
            <person name="Cros-Aarteil S."/>
            <person name="Calhoun S."/>
            <person name="Haridas S."/>
            <person name="Kuo A."/>
            <person name="Mondo S."/>
            <person name="Pangilinan J."/>
            <person name="Riley R."/>
            <person name="LaButti K."/>
            <person name="Andreopoulos B."/>
            <person name="Lipzen A."/>
            <person name="Chen C."/>
            <person name="Yan M."/>
            <person name="Daum C."/>
            <person name="Ng V."/>
            <person name="Clum A."/>
            <person name="Steindorff A."/>
            <person name="Ohm R.A."/>
            <person name="Martin F."/>
            <person name="Silar P."/>
            <person name="Natvig D.O."/>
            <person name="Lalanne C."/>
            <person name="Gautier V."/>
            <person name="Ament-Velasquez S.L."/>
            <person name="Kruys A."/>
            <person name="Hutchinson M.I."/>
            <person name="Powell A.J."/>
            <person name="Barry K."/>
            <person name="Miller A.N."/>
            <person name="Grigoriev I.V."/>
            <person name="Debuchy R."/>
            <person name="Gladieux P."/>
            <person name="Hiltunen Thoren M."/>
            <person name="Johannesson H."/>
        </authorList>
    </citation>
    <scope>NUCLEOTIDE SEQUENCE</scope>
    <source>
        <strain evidence="6">CBS 508.74</strain>
    </source>
</reference>
<dbReference type="Proteomes" id="UP001302812">
    <property type="component" value="Unassembled WGS sequence"/>
</dbReference>
<feature type="repeat" description="ANK" evidence="3">
    <location>
        <begin position="622"/>
        <end position="654"/>
    </location>
</feature>
<dbReference type="SMART" id="SM00248">
    <property type="entry name" value="ANK"/>
    <property type="match status" value="11"/>
</dbReference>
<reference evidence="6" key="2">
    <citation type="submission" date="2023-05" db="EMBL/GenBank/DDBJ databases">
        <authorList>
            <consortium name="Lawrence Berkeley National Laboratory"/>
            <person name="Steindorff A."/>
            <person name="Hensen N."/>
            <person name="Bonometti L."/>
            <person name="Westerberg I."/>
            <person name="Brannstrom I.O."/>
            <person name="Guillou S."/>
            <person name="Cros-Aarteil S."/>
            <person name="Calhoun S."/>
            <person name="Haridas S."/>
            <person name="Kuo A."/>
            <person name="Mondo S."/>
            <person name="Pangilinan J."/>
            <person name="Riley R."/>
            <person name="Labutti K."/>
            <person name="Andreopoulos B."/>
            <person name="Lipzen A."/>
            <person name="Chen C."/>
            <person name="Yanf M."/>
            <person name="Daum C."/>
            <person name="Ng V."/>
            <person name="Clum A."/>
            <person name="Ohm R."/>
            <person name="Martin F."/>
            <person name="Silar P."/>
            <person name="Natvig D."/>
            <person name="Lalanne C."/>
            <person name="Gautier V."/>
            <person name="Ament-Velasquez S.L."/>
            <person name="Kruys A."/>
            <person name="Hutchinson M.I."/>
            <person name="Powell A.J."/>
            <person name="Barry K."/>
            <person name="Miller A.N."/>
            <person name="Grigoriev I.V."/>
            <person name="Debuchy R."/>
            <person name="Gladieux P."/>
            <person name="Thoren M.H."/>
            <person name="Johannesson H."/>
        </authorList>
    </citation>
    <scope>NUCLEOTIDE SEQUENCE</scope>
    <source>
        <strain evidence="6">CBS 508.74</strain>
    </source>
</reference>
<accession>A0AAN6TE00</accession>
<feature type="region of interest" description="Disordered" evidence="4">
    <location>
        <begin position="1"/>
        <end position="31"/>
    </location>
</feature>
<protein>
    <submittedName>
        <fullName evidence="6">Ankyrin</fullName>
    </submittedName>
</protein>
<keyword evidence="7" id="KW-1185">Reference proteome</keyword>
<dbReference type="SUPFAM" id="SSF48403">
    <property type="entry name" value="Ankyrin repeat"/>
    <property type="match status" value="2"/>
</dbReference>
<dbReference type="PRINTS" id="PR01415">
    <property type="entry name" value="ANKYRIN"/>
</dbReference>
<dbReference type="InterPro" id="IPR036770">
    <property type="entry name" value="Ankyrin_rpt-contain_sf"/>
</dbReference>
<evidence type="ECO:0000313" key="7">
    <source>
        <dbReference type="Proteomes" id="UP001302812"/>
    </source>
</evidence>
<dbReference type="RefSeq" id="XP_064670218.1">
    <property type="nucleotide sequence ID" value="XM_064811547.1"/>
</dbReference>
<evidence type="ECO:0000256" key="4">
    <source>
        <dbReference type="SAM" id="MobiDB-lite"/>
    </source>
</evidence>
<feature type="repeat" description="ANK" evidence="3">
    <location>
        <begin position="320"/>
        <end position="352"/>
    </location>
</feature>
<dbReference type="PANTHER" id="PTHR24198:SF165">
    <property type="entry name" value="ANKYRIN REPEAT-CONTAINING PROTEIN-RELATED"/>
    <property type="match status" value="1"/>
</dbReference>
<feature type="region of interest" description="Disordered" evidence="4">
    <location>
        <begin position="898"/>
        <end position="922"/>
    </location>
</feature>
<feature type="repeat" description="ANK" evidence="3">
    <location>
        <begin position="160"/>
        <end position="188"/>
    </location>
</feature>
<dbReference type="AlphaFoldDB" id="A0AAN6TE00"/>
<gene>
    <name evidence="6" type="ORF">N656DRAFT_708893</name>
</gene>
<feature type="repeat" description="ANK" evidence="3">
    <location>
        <begin position="413"/>
        <end position="445"/>
    </location>
</feature>
<evidence type="ECO:0000256" key="2">
    <source>
        <dbReference type="ARBA" id="ARBA00023043"/>
    </source>
</evidence>
<dbReference type="PROSITE" id="PS50297">
    <property type="entry name" value="ANK_REP_REGION"/>
    <property type="match status" value="4"/>
</dbReference>
<evidence type="ECO:0000256" key="3">
    <source>
        <dbReference type="PROSITE-ProRule" id="PRU00023"/>
    </source>
</evidence>